<dbReference type="OrthoDB" id="430051at2759"/>
<feature type="region of interest" description="Disordered" evidence="1">
    <location>
        <begin position="66"/>
        <end position="127"/>
    </location>
</feature>
<proteinExistence type="predicted"/>
<gene>
    <name evidence="2" type="ORF">L207DRAFT_526214</name>
</gene>
<sequence length="196" mass="21248">MTLVSNYANGTFYGGRWFCGCGLDAPWRTSTKENSRGEKFASCLKSRGQQCGFFLTAEDDATARMEKSSDIPPAPRTPTGKQIGGLPQSLPTPETGTGLNTSLFGSSRRGYLQRPDDTPTPHRFRADENGDLPSLILRLLQNDGIVLKSSTESAIRHVIGDRLVGYEAKLQNSAESLEMAFKKLDELEKGGGSAIS</sequence>
<dbReference type="AlphaFoldDB" id="A0A2J6RWW9"/>
<evidence type="ECO:0000313" key="3">
    <source>
        <dbReference type="Proteomes" id="UP000235786"/>
    </source>
</evidence>
<keyword evidence="3" id="KW-1185">Reference proteome</keyword>
<evidence type="ECO:0000313" key="2">
    <source>
        <dbReference type="EMBL" id="PMD42992.1"/>
    </source>
</evidence>
<protein>
    <recommendedName>
        <fullName evidence="4">Zinc finger GRF-type domain-containing protein</fullName>
    </recommendedName>
</protein>
<evidence type="ECO:0008006" key="4">
    <source>
        <dbReference type="Google" id="ProtNLM"/>
    </source>
</evidence>
<accession>A0A2J6RWW9</accession>
<feature type="compositionally biased region" description="Basic and acidic residues" evidence="1">
    <location>
        <begin position="114"/>
        <end position="127"/>
    </location>
</feature>
<organism evidence="2 3">
    <name type="scientific">Hyaloscypha variabilis (strain UAMH 11265 / GT02V1 / F)</name>
    <name type="common">Meliniomyces variabilis</name>
    <dbReference type="NCBI Taxonomy" id="1149755"/>
    <lineage>
        <taxon>Eukaryota</taxon>
        <taxon>Fungi</taxon>
        <taxon>Dikarya</taxon>
        <taxon>Ascomycota</taxon>
        <taxon>Pezizomycotina</taxon>
        <taxon>Leotiomycetes</taxon>
        <taxon>Helotiales</taxon>
        <taxon>Hyaloscyphaceae</taxon>
        <taxon>Hyaloscypha</taxon>
        <taxon>Hyaloscypha variabilis</taxon>
    </lineage>
</organism>
<reference evidence="2 3" key="1">
    <citation type="submission" date="2016-04" db="EMBL/GenBank/DDBJ databases">
        <title>A degradative enzymes factory behind the ericoid mycorrhizal symbiosis.</title>
        <authorList>
            <consortium name="DOE Joint Genome Institute"/>
            <person name="Martino E."/>
            <person name="Morin E."/>
            <person name="Grelet G."/>
            <person name="Kuo A."/>
            <person name="Kohler A."/>
            <person name="Daghino S."/>
            <person name="Barry K."/>
            <person name="Choi C."/>
            <person name="Cichocki N."/>
            <person name="Clum A."/>
            <person name="Copeland A."/>
            <person name="Hainaut M."/>
            <person name="Haridas S."/>
            <person name="Labutti K."/>
            <person name="Lindquist E."/>
            <person name="Lipzen A."/>
            <person name="Khouja H.-R."/>
            <person name="Murat C."/>
            <person name="Ohm R."/>
            <person name="Olson A."/>
            <person name="Spatafora J."/>
            <person name="Veneault-Fourrey C."/>
            <person name="Henrissat B."/>
            <person name="Grigoriev I."/>
            <person name="Martin F."/>
            <person name="Perotto S."/>
        </authorList>
    </citation>
    <scope>NUCLEOTIDE SEQUENCE [LARGE SCALE GENOMIC DNA]</scope>
    <source>
        <strain evidence="2 3">F</strain>
    </source>
</reference>
<name>A0A2J6RWW9_HYAVF</name>
<feature type="compositionally biased region" description="Polar residues" evidence="1">
    <location>
        <begin position="89"/>
        <end position="105"/>
    </location>
</feature>
<dbReference type="Proteomes" id="UP000235786">
    <property type="component" value="Unassembled WGS sequence"/>
</dbReference>
<evidence type="ECO:0000256" key="1">
    <source>
        <dbReference type="SAM" id="MobiDB-lite"/>
    </source>
</evidence>
<dbReference type="EMBL" id="KZ613942">
    <property type="protein sequence ID" value="PMD42992.1"/>
    <property type="molecule type" value="Genomic_DNA"/>
</dbReference>